<dbReference type="GO" id="GO:0005789">
    <property type="term" value="C:endoplasmic reticulum membrane"/>
    <property type="evidence" value="ECO:0007669"/>
    <property type="project" value="UniProtKB-SubCell"/>
</dbReference>
<evidence type="ECO:0000256" key="6">
    <source>
        <dbReference type="ARBA" id="ARBA00022989"/>
    </source>
</evidence>
<dbReference type="PANTHER" id="PTHR42650">
    <property type="entry name" value="TAIL-ANCHORED PROTEIN INSERTION RECEPTOR WRB"/>
    <property type="match status" value="1"/>
</dbReference>
<dbReference type="InterPro" id="IPR028945">
    <property type="entry name" value="Get1"/>
</dbReference>
<comment type="subcellular location">
    <subcellularLocation>
        <location evidence="9">Endoplasmic reticulum membrane</location>
        <topology evidence="9">Multi-pass membrane protein</topology>
    </subcellularLocation>
    <subcellularLocation>
        <location evidence="9">Golgi apparatus membrane</location>
        <topology evidence="9">Multi-pass membrane protein</topology>
    </subcellularLocation>
</comment>
<feature type="transmembrane region" description="Helical" evidence="10">
    <location>
        <begin position="141"/>
        <end position="169"/>
    </location>
</feature>
<feature type="topological domain" description="Lumenal" evidence="9">
    <location>
        <begin position="1"/>
        <end position="6"/>
    </location>
</feature>
<evidence type="ECO:0000256" key="8">
    <source>
        <dbReference type="ARBA" id="ARBA00023136"/>
    </source>
</evidence>
<dbReference type="RefSeq" id="XP_018983028.1">
    <property type="nucleotide sequence ID" value="XM_019129899.1"/>
</dbReference>
<evidence type="ECO:0000256" key="7">
    <source>
        <dbReference type="ARBA" id="ARBA00023054"/>
    </source>
</evidence>
<accession>A0A1E3QJ72</accession>
<comment type="function">
    <text evidence="9">Required for the post-translational delivery of tail-anchored (TA) proteins to the endoplasmic reticulum. Together with GET2, acts as a membrane receptor for soluble GET3, which recognizes and selectively binds the transmembrane domain of TA proteins in the cytosol. The GET complex cooperates with the HDEL receptor ERD2 to mediate the ATP-dependent retrieval of resident ER proteins that contain a C-terminal H-D-E-L retention signal from the Golgi to the ER.</text>
</comment>
<keyword evidence="7 9" id="KW-0175">Coiled coil</keyword>
<keyword evidence="12" id="KW-1185">Reference proteome</keyword>
<dbReference type="STRING" id="984486.A0A1E3QJ72"/>
<comment type="caution">
    <text evidence="9">Lacks conserved residue(s) required for the propagation of feature annotation.</text>
</comment>
<evidence type="ECO:0000313" key="12">
    <source>
        <dbReference type="Proteomes" id="UP000094336"/>
    </source>
</evidence>
<dbReference type="OrthoDB" id="69461at2759"/>
<feature type="topological domain" description="Cytoplasmic" evidence="9">
    <location>
        <begin position="173"/>
        <end position="197"/>
    </location>
</feature>
<dbReference type="GeneID" id="30147752"/>
<feature type="transmembrane region" description="Helical" evidence="10">
    <location>
        <begin position="102"/>
        <end position="121"/>
    </location>
</feature>
<reference evidence="12" key="1">
    <citation type="submission" date="2016-05" db="EMBL/GenBank/DDBJ databases">
        <title>Comparative genomics of biotechnologically important yeasts.</title>
        <authorList>
            <consortium name="DOE Joint Genome Institute"/>
            <person name="Riley R."/>
            <person name="Haridas S."/>
            <person name="Wolfe K.H."/>
            <person name="Lopes M.R."/>
            <person name="Hittinger C.T."/>
            <person name="Goker M."/>
            <person name="Salamov A."/>
            <person name="Wisecaver J."/>
            <person name="Long T.M."/>
            <person name="Aerts A.L."/>
            <person name="Barry K."/>
            <person name="Choi C."/>
            <person name="Clum A."/>
            <person name="Coughlan A.Y."/>
            <person name="Deshpande S."/>
            <person name="Douglass A.P."/>
            <person name="Hanson S.J."/>
            <person name="Klenk H.-P."/>
            <person name="Labutti K."/>
            <person name="Lapidus A."/>
            <person name="Lindquist E."/>
            <person name="Lipzen A."/>
            <person name="Meier-Kolthoff J.P."/>
            <person name="Ohm R.A."/>
            <person name="Otillar R.P."/>
            <person name="Pangilinan J."/>
            <person name="Peng Y."/>
            <person name="Rokas A."/>
            <person name="Rosa C.A."/>
            <person name="Scheuner C."/>
            <person name="Sibirny A.A."/>
            <person name="Slot J.C."/>
            <person name="Stielow J.B."/>
            <person name="Sun H."/>
            <person name="Kurtzman C.P."/>
            <person name="Blackwell M."/>
            <person name="Grigoriev I.V."/>
            <person name="Jeffries T.W."/>
        </authorList>
    </citation>
    <scope>NUCLEOTIDE SEQUENCE [LARGE SCALE GENOMIC DNA]</scope>
    <source>
        <strain evidence="12">NRRL Y-12698</strain>
    </source>
</reference>
<keyword evidence="9" id="KW-0333">Golgi apparatus</keyword>
<feature type="transmembrane region" description="Helical" evidence="10">
    <location>
        <begin position="6"/>
        <end position="24"/>
    </location>
</feature>
<organism evidence="11 12">
    <name type="scientific">Babjeviella inositovora NRRL Y-12698</name>
    <dbReference type="NCBI Taxonomy" id="984486"/>
    <lineage>
        <taxon>Eukaryota</taxon>
        <taxon>Fungi</taxon>
        <taxon>Dikarya</taxon>
        <taxon>Ascomycota</taxon>
        <taxon>Saccharomycotina</taxon>
        <taxon>Pichiomycetes</taxon>
        <taxon>Serinales incertae sedis</taxon>
        <taxon>Babjeviella</taxon>
    </lineage>
</organism>
<comment type="subunit">
    <text evidence="9">Component of the Golgi to ER traffic (GET) complex, which is composed of GET1, GET2 and GET3. Within the complex, GET1 and GET2 form a heterotetramer which is stabilized by phosphatidylinositol binding and which binds to the GET3 homodimer.</text>
</comment>
<dbReference type="Proteomes" id="UP000094336">
    <property type="component" value="Unassembled WGS sequence"/>
</dbReference>
<evidence type="ECO:0000256" key="5">
    <source>
        <dbReference type="ARBA" id="ARBA00022892"/>
    </source>
</evidence>
<keyword evidence="8 9" id="KW-0472">Membrane</keyword>
<evidence type="ECO:0000256" key="9">
    <source>
        <dbReference type="HAMAP-Rule" id="MF_03113"/>
    </source>
</evidence>
<evidence type="ECO:0000256" key="2">
    <source>
        <dbReference type="ARBA" id="ARBA00022448"/>
    </source>
</evidence>
<evidence type="ECO:0000256" key="4">
    <source>
        <dbReference type="ARBA" id="ARBA00022824"/>
    </source>
</evidence>
<keyword evidence="4 9" id="KW-0256">Endoplasmic reticulum</keyword>
<keyword evidence="6 9" id="KW-1133">Transmembrane helix</keyword>
<protein>
    <recommendedName>
        <fullName evidence="9">Golgi to ER traffic protein 1</fullName>
    </recommendedName>
    <alternativeName>
        <fullName evidence="9">Guided entry of tail-anchored proteins 1</fullName>
    </alternativeName>
</protein>
<keyword evidence="2 9" id="KW-0813">Transport</keyword>
<dbReference type="EMBL" id="KV454439">
    <property type="protein sequence ID" value="ODQ77700.1"/>
    <property type="molecule type" value="Genomic_DNA"/>
</dbReference>
<feature type="coiled-coil region" evidence="9">
    <location>
        <begin position="74"/>
        <end position="101"/>
    </location>
</feature>
<dbReference type="GO" id="GO:0016192">
    <property type="term" value="P:vesicle-mediated transport"/>
    <property type="evidence" value="ECO:0007669"/>
    <property type="project" value="UniProtKB-KW"/>
</dbReference>
<dbReference type="HAMAP" id="MF_03113">
    <property type="entry name" value="Get1"/>
    <property type="match status" value="1"/>
</dbReference>
<dbReference type="Pfam" id="PF04420">
    <property type="entry name" value="CHD5"/>
    <property type="match status" value="1"/>
</dbReference>
<keyword evidence="5 9" id="KW-0931">ER-Golgi transport</keyword>
<dbReference type="GO" id="GO:0043495">
    <property type="term" value="F:protein-membrane adaptor activity"/>
    <property type="evidence" value="ECO:0007669"/>
    <property type="project" value="TreeGrafter"/>
</dbReference>
<dbReference type="AlphaFoldDB" id="A0A1E3QJ72"/>
<dbReference type="Gene3D" id="1.10.287.660">
    <property type="entry name" value="Helix hairpin bin"/>
    <property type="match status" value="1"/>
</dbReference>
<evidence type="ECO:0000313" key="11">
    <source>
        <dbReference type="EMBL" id="ODQ77700.1"/>
    </source>
</evidence>
<dbReference type="PANTHER" id="PTHR42650:SF1">
    <property type="entry name" value="GUIDED ENTRY OF TAIL-ANCHORED PROTEINS FACTOR 1"/>
    <property type="match status" value="1"/>
</dbReference>
<name>A0A1E3QJ72_9ASCO</name>
<evidence type="ECO:0000256" key="10">
    <source>
        <dbReference type="SAM" id="Phobius"/>
    </source>
</evidence>
<dbReference type="GO" id="GO:0000139">
    <property type="term" value="C:Golgi membrane"/>
    <property type="evidence" value="ECO:0007669"/>
    <property type="project" value="UniProtKB-SubCell"/>
</dbReference>
<sequence length="197" mass="22767">MQSYTLVITVLFLLLAQLAVKLVTKDTIQKKLWAQYVRFSPSSQLKTYQAKAAEIAHVVKEKNAISPQDHYARWTKLNRQFDKLTKEKAELESELATRQAQFAKYVSYAITASITAPLWFFRYQYRKQVFFYIERGVFPAWIDWCLALPFMATGCVGLTIWSAVVKAVLGQIEVMVRFMLSEEVQKPVKVAKVEEVK</sequence>
<gene>
    <name evidence="9" type="primary">GET1</name>
    <name evidence="11" type="ORF">BABINDRAFT_163409</name>
</gene>
<dbReference type="GO" id="GO:0071816">
    <property type="term" value="P:tail-anchored membrane protein insertion into ER membrane"/>
    <property type="evidence" value="ECO:0007669"/>
    <property type="project" value="InterPro"/>
</dbReference>
<dbReference type="GO" id="GO:0043529">
    <property type="term" value="C:GET complex"/>
    <property type="evidence" value="ECO:0007669"/>
    <property type="project" value="UniProtKB-UniRule"/>
</dbReference>
<evidence type="ECO:0000256" key="3">
    <source>
        <dbReference type="ARBA" id="ARBA00022692"/>
    </source>
</evidence>
<keyword evidence="3 9" id="KW-0812">Transmembrane</keyword>
<dbReference type="InterPro" id="IPR029012">
    <property type="entry name" value="Helix_hairpin_bin_sf"/>
</dbReference>
<evidence type="ECO:0000256" key="1">
    <source>
        <dbReference type="ARBA" id="ARBA00010799"/>
    </source>
</evidence>
<comment type="similarity">
    <text evidence="1 9">Belongs to the WRB/GET1 family.</text>
</comment>
<proteinExistence type="inferred from homology"/>
<dbReference type="InterPro" id="IPR027538">
    <property type="entry name" value="Get1_fungi"/>
</dbReference>